<dbReference type="AlphaFoldDB" id="A0A0F9IYU2"/>
<evidence type="ECO:0000313" key="1">
    <source>
        <dbReference type="EMBL" id="KKM25294.1"/>
    </source>
</evidence>
<accession>A0A0F9IYU2</accession>
<proteinExistence type="predicted"/>
<protein>
    <submittedName>
        <fullName evidence="1">Uncharacterized protein</fullName>
    </submittedName>
</protein>
<name>A0A0F9IYU2_9ZZZZ</name>
<sequence>MSSFNDIMKRGKRMFDMKNRGGTWDRCEECDKRAFCFPYVDEKNEVWTLCEECVSEFVKDE</sequence>
<dbReference type="EMBL" id="LAZR01012745">
    <property type="protein sequence ID" value="KKM25294.1"/>
    <property type="molecule type" value="Genomic_DNA"/>
</dbReference>
<comment type="caution">
    <text evidence="1">The sequence shown here is derived from an EMBL/GenBank/DDBJ whole genome shotgun (WGS) entry which is preliminary data.</text>
</comment>
<organism evidence="1">
    <name type="scientific">marine sediment metagenome</name>
    <dbReference type="NCBI Taxonomy" id="412755"/>
    <lineage>
        <taxon>unclassified sequences</taxon>
        <taxon>metagenomes</taxon>
        <taxon>ecological metagenomes</taxon>
    </lineage>
</organism>
<gene>
    <name evidence="1" type="ORF">LCGC14_1596360</name>
</gene>
<reference evidence="1" key="1">
    <citation type="journal article" date="2015" name="Nature">
        <title>Complex archaea that bridge the gap between prokaryotes and eukaryotes.</title>
        <authorList>
            <person name="Spang A."/>
            <person name="Saw J.H."/>
            <person name="Jorgensen S.L."/>
            <person name="Zaremba-Niedzwiedzka K."/>
            <person name="Martijn J."/>
            <person name="Lind A.E."/>
            <person name="van Eijk R."/>
            <person name="Schleper C."/>
            <person name="Guy L."/>
            <person name="Ettema T.J."/>
        </authorList>
    </citation>
    <scope>NUCLEOTIDE SEQUENCE</scope>
</reference>